<reference evidence="1 2" key="1">
    <citation type="journal article" date="2018" name="Mol. Biol. Evol.">
        <title>Analysis of the draft genome of the red seaweed Gracilariopsis chorda provides insights into genome size evolution in Rhodophyta.</title>
        <authorList>
            <person name="Lee J."/>
            <person name="Yang E.C."/>
            <person name="Graf L."/>
            <person name="Yang J.H."/>
            <person name="Qiu H."/>
            <person name="Zel Zion U."/>
            <person name="Chan C.X."/>
            <person name="Stephens T.G."/>
            <person name="Weber A.P.M."/>
            <person name="Boo G.H."/>
            <person name="Boo S.M."/>
            <person name="Kim K.M."/>
            <person name="Shin Y."/>
            <person name="Jung M."/>
            <person name="Lee S.J."/>
            <person name="Yim H.S."/>
            <person name="Lee J.H."/>
            <person name="Bhattacharya D."/>
            <person name="Yoon H.S."/>
        </authorList>
    </citation>
    <scope>NUCLEOTIDE SEQUENCE [LARGE SCALE GENOMIC DNA]</scope>
    <source>
        <strain evidence="1 2">SKKU-2015</strain>
        <tissue evidence="1">Whole body</tissue>
    </source>
</reference>
<sequence length="179" mass="21247">MDEERAEKLIDDLPIRIAALSLEHFETRIATGENSRAQFNNLAFERAFEDTESDAKRLHANLEIVQDQLMRQRFQERRTAAILVQKVLRGRESPFQTVALQKEHWNKIFSEIFIMARQIRVRNIRTDRAAVVYMWYLKVHYTSKHVRRVKTVRLSGGIHKTNHVRICVREKESRTHVKL</sequence>
<keyword evidence="2" id="KW-1185">Reference proteome</keyword>
<evidence type="ECO:0000313" key="2">
    <source>
        <dbReference type="Proteomes" id="UP000247409"/>
    </source>
</evidence>
<dbReference type="AlphaFoldDB" id="A0A2V3IHU0"/>
<accession>A0A2V3IHU0</accession>
<gene>
    <name evidence="1" type="ORF">BWQ96_08680</name>
</gene>
<evidence type="ECO:0000313" key="1">
    <source>
        <dbReference type="EMBL" id="PXF41593.1"/>
    </source>
</evidence>
<proteinExistence type="predicted"/>
<dbReference type="EMBL" id="NBIV01000207">
    <property type="protein sequence ID" value="PXF41593.1"/>
    <property type="molecule type" value="Genomic_DNA"/>
</dbReference>
<name>A0A2V3IHU0_9FLOR</name>
<comment type="caution">
    <text evidence="1">The sequence shown here is derived from an EMBL/GenBank/DDBJ whole genome shotgun (WGS) entry which is preliminary data.</text>
</comment>
<protein>
    <submittedName>
        <fullName evidence="1">Uncharacterized protein</fullName>
    </submittedName>
</protein>
<organism evidence="1 2">
    <name type="scientific">Gracilariopsis chorda</name>
    <dbReference type="NCBI Taxonomy" id="448386"/>
    <lineage>
        <taxon>Eukaryota</taxon>
        <taxon>Rhodophyta</taxon>
        <taxon>Florideophyceae</taxon>
        <taxon>Rhodymeniophycidae</taxon>
        <taxon>Gracilariales</taxon>
        <taxon>Gracilariaceae</taxon>
        <taxon>Gracilariopsis</taxon>
    </lineage>
</organism>
<dbReference type="Proteomes" id="UP000247409">
    <property type="component" value="Unassembled WGS sequence"/>
</dbReference>